<dbReference type="AlphaFoldDB" id="M4CZL1"/>
<organism evidence="1 2">
    <name type="scientific">Brassica campestris</name>
    <name type="common">Field mustard</name>
    <dbReference type="NCBI Taxonomy" id="3711"/>
    <lineage>
        <taxon>Eukaryota</taxon>
        <taxon>Viridiplantae</taxon>
        <taxon>Streptophyta</taxon>
        <taxon>Embryophyta</taxon>
        <taxon>Tracheophyta</taxon>
        <taxon>Spermatophyta</taxon>
        <taxon>Magnoliopsida</taxon>
        <taxon>eudicotyledons</taxon>
        <taxon>Gunneridae</taxon>
        <taxon>Pentapetalae</taxon>
        <taxon>rosids</taxon>
        <taxon>malvids</taxon>
        <taxon>Brassicales</taxon>
        <taxon>Brassicaceae</taxon>
        <taxon>Brassiceae</taxon>
        <taxon>Brassica</taxon>
    </lineage>
</organism>
<evidence type="ECO:0000313" key="1">
    <source>
        <dbReference type="EnsemblPlants" id="Bra009658.1-P"/>
    </source>
</evidence>
<name>M4CZL1_BRACM</name>
<reference evidence="1 2" key="1">
    <citation type="journal article" date="2011" name="Nat. Genet.">
        <title>The genome of the mesopolyploid crop species Brassica rapa.</title>
        <authorList>
            <consortium name="Brassica rapa Genome Sequencing Project Consortium"/>
            <person name="Wang X."/>
            <person name="Wang H."/>
            <person name="Wang J."/>
            <person name="Sun R."/>
            <person name="Wu J."/>
            <person name="Liu S."/>
            <person name="Bai Y."/>
            <person name="Mun J.H."/>
            <person name="Bancroft I."/>
            <person name="Cheng F."/>
            <person name="Huang S."/>
            <person name="Li X."/>
            <person name="Hua W."/>
            <person name="Wang J."/>
            <person name="Wang X."/>
            <person name="Freeling M."/>
            <person name="Pires J.C."/>
            <person name="Paterson A.H."/>
            <person name="Chalhoub B."/>
            <person name="Wang B."/>
            <person name="Hayward A."/>
            <person name="Sharpe A.G."/>
            <person name="Park B.S."/>
            <person name="Weisshaar B."/>
            <person name="Liu B."/>
            <person name="Li B."/>
            <person name="Liu B."/>
            <person name="Tong C."/>
            <person name="Song C."/>
            <person name="Duran C."/>
            <person name="Peng C."/>
            <person name="Geng C."/>
            <person name="Koh C."/>
            <person name="Lin C."/>
            <person name="Edwards D."/>
            <person name="Mu D."/>
            <person name="Shen D."/>
            <person name="Soumpourou E."/>
            <person name="Li F."/>
            <person name="Fraser F."/>
            <person name="Conant G."/>
            <person name="Lassalle G."/>
            <person name="King G.J."/>
            <person name="Bonnema G."/>
            <person name="Tang H."/>
            <person name="Wang H."/>
            <person name="Belcram H."/>
            <person name="Zhou H."/>
            <person name="Hirakawa H."/>
            <person name="Abe H."/>
            <person name="Guo H."/>
            <person name="Wang H."/>
            <person name="Jin H."/>
            <person name="Parkin I.A."/>
            <person name="Batley J."/>
            <person name="Kim J.S."/>
            <person name="Just J."/>
            <person name="Li J."/>
            <person name="Xu J."/>
            <person name="Deng J."/>
            <person name="Kim J.A."/>
            <person name="Li J."/>
            <person name="Yu J."/>
            <person name="Meng J."/>
            <person name="Wang J."/>
            <person name="Min J."/>
            <person name="Poulain J."/>
            <person name="Wang J."/>
            <person name="Hatakeyama K."/>
            <person name="Wu K."/>
            <person name="Wang L."/>
            <person name="Fang L."/>
            <person name="Trick M."/>
            <person name="Links M.G."/>
            <person name="Zhao M."/>
            <person name="Jin M."/>
            <person name="Ramchiary N."/>
            <person name="Drou N."/>
            <person name="Berkman P.J."/>
            <person name="Cai Q."/>
            <person name="Huang Q."/>
            <person name="Li R."/>
            <person name="Tabata S."/>
            <person name="Cheng S."/>
            <person name="Zhang S."/>
            <person name="Zhang S."/>
            <person name="Huang S."/>
            <person name="Sato S."/>
            <person name="Sun S."/>
            <person name="Kwon S.J."/>
            <person name="Choi S.R."/>
            <person name="Lee T.H."/>
            <person name="Fan W."/>
            <person name="Zhao X."/>
            <person name="Tan X."/>
            <person name="Xu X."/>
            <person name="Wang Y."/>
            <person name="Qiu Y."/>
            <person name="Yin Y."/>
            <person name="Li Y."/>
            <person name="Du Y."/>
            <person name="Liao Y."/>
            <person name="Lim Y."/>
            <person name="Narusaka Y."/>
            <person name="Wang Y."/>
            <person name="Wang Z."/>
            <person name="Li Z."/>
            <person name="Wang Z."/>
            <person name="Xiong Z."/>
            <person name="Zhang Z."/>
        </authorList>
    </citation>
    <scope>NUCLEOTIDE SEQUENCE [LARGE SCALE GENOMIC DNA]</scope>
    <source>
        <strain evidence="1 2">cv. Chiifu-401-42</strain>
    </source>
</reference>
<dbReference type="Proteomes" id="UP000011750">
    <property type="component" value="Chromosome A06"/>
</dbReference>
<keyword evidence="2" id="KW-1185">Reference proteome</keyword>
<sequence>MKKTCNFLQFATCKREFHDFSFKGNSPNKTVHGEEIQSSVKIKQDQNEVKEGNKKVNVPELHNQNKVETEKPKVGMRYVDVVKGIGP</sequence>
<accession>M4CZL1</accession>
<protein>
    <submittedName>
        <fullName evidence="1">Uncharacterized protein</fullName>
    </submittedName>
</protein>
<dbReference type="HOGENOM" id="CLU_2486529_0_0_1"/>
<dbReference type="InParanoid" id="M4CZL1"/>
<evidence type="ECO:0000313" key="2">
    <source>
        <dbReference type="Proteomes" id="UP000011750"/>
    </source>
</evidence>
<reference evidence="1" key="3">
    <citation type="submission" date="2023-03" db="UniProtKB">
        <authorList>
            <consortium name="EnsemblPlants"/>
        </authorList>
    </citation>
    <scope>IDENTIFICATION</scope>
    <source>
        <strain evidence="1">cv. Chiifu-401-42</strain>
    </source>
</reference>
<dbReference type="EnsemblPlants" id="Bra009658.1">
    <property type="protein sequence ID" value="Bra009658.1-P"/>
    <property type="gene ID" value="Bra009658"/>
</dbReference>
<dbReference type="Gramene" id="Bra009658.1">
    <property type="protein sequence ID" value="Bra009658.1-P"/>
    <property type="gene ID" value="Bra009658"/>
</dbReference>
<reference evidence="1 2" key="2">
    <citation type="journal article" date="2018" name="Hortic Res">
        <title>Improved Brassica rapa reference genome by single-molecule sequencing and chromosome conformation capture technologies.</title>
        <authorList>
            <person name="Zhang L."/>
            <person name="Cai X."/>
            <person name="Wu J."/>
            <person name="Liu M."/>
            <person name="Grob S."/>
            <person name="Cheng F."/>
            <person name="Liang J."/>
            <person name="Cai C."/>
            <person name="Liu Z."/>
            <person name="Liu B."/>
            <person name="Wang F."/>
            <person name="Li S."/>
            <person name="Liu F."/>
            <person name="Li X."/>
            <person name="Cheng L."/>
            <person name="Yang W."/>
            <person name="Li M.H."/>
            <person name="Grossniklaus U."/>
            <person name="Zheng H."/>
            <person name="Wang X."/>
        </authorList>
    </citation>
    <scope>NUCLEOTIDE SEQUENCE [LARGE SCALE GENOMIC DNA]</scope>
    <source>
        <strain evidence="1 2">cv. Chiifu-401-42</strain>
    </source>
</reference>
<proteinExistence type="predicted"/>